<dbReference type="Pfam" id="PF00498">
    <property type="entry name" value="FHA"/>
    <property type="match status" value="1"/>
</dbReference>
<dbReference type="PROSITE" id="PS50006">
    <property type="entry name" value="FHA_DOMAIN"/>
    <property type="match status" value="1"/>
</dbReference>
<sequence length="192" mass="21460">MIFQTQICGDIEVKMNKKNFMDMMICSLSAAIIILCFTYMEQSRGRDTLMAVCGIVFLAFLLLAVTDSLSGRQKKRGNGRGIQELLLLDEEGNEISAWHIGGKTSLLIGRDEHKENVDINLQNTEYGGMADRQHAVLNYAAGQWYIEDLGSRNGVRIQDAKDGKVYQVSREHPCRINTGDIIFIGNTRLGAK</sequence>
<dbReference type="AlphaFoldDB" id="A0A3R6DCD8"/>
<dbReference type="SMART" id="SM00240">
    <property type="entry name" value="FHA"/>
    <property type="match status" value="1"/>
</dbReference>
<keyword evidence="1" id="KW-1133">Transmembrane helix</keyword>
<evidence type="ECO:0000313" key="3">
    <source>
        <dbReference type="EMBL" id="RHA62014.1"/>
    </source>
</evidence>
<feature type="transmembrane region" description="Helical" evidence="1">
    <location>
        <begin position="20"/>
        <end position="40"/>
    </location>
</feature>
<keyword evidence="1" id="KW-0472">Membrane</keyword>
<dbReference type="InterPro" id="IPR000253">
    <property type="entry name" value="FHA_dom"/>
</dbReference>
<feature type="domain" description="FHA" evidence="2">
    <location>
        <begin position="106"/>
        <end position="162"/>
    </location>
</feature>
<evidence type="ECO:0000313" key="4">
    <source>
        <dbReference type="Proteomes" id="UP000284465"/>
    </source>
</evidence>
<feature type="transmembrane region" description="Helical" evidence="1">
    <location>
        <begin position="46"/>
        <end position="66"/>
    </location>
</feature>
<dbReference type="Proteomes" id="UP000284465">
    <property type="component" value="Unassembled WGS sequence"/>
</dbReference>
<dbReference type="SUPFAM" id="SSF49879">
    <property type="entry name" value="SMAD/FHA domain"/>
    <property type="match status" value="1"/>
</dbReference>
<dbReference type="InterPro" id="IPR008984">
    <property type="entry name" value="SMAD_FHA_dom_sf"/>
</dbReference>
<keyword evidence="1" id="KW-0812">Transmembrane</keyword>
<dbReference type="CDD" id="cd00060">
    <property type="entry name" value="FHA"/>
    <property type="match status" value="1"/>
</dbReference>
<accession>A0A3R6DCD8</accession>
<organism evidence="3 4">
    <name type="scientific">Roseburia intestinalis</name>
    <dbReference type="NCBI Taxonomy" id="166486"/>
    <lineage>
        <taxon>Bacteria</taxon>
        <taxon>Bacillati</taxon>
        <taxon>Bacillota</taxon>
        <taxon>Clostridia</taxon>
        <taxon>Lachnospirales</taxon>
        <taxon>Lachnospiraceae</taxon>
        <taxon>Roseburia</taxon>
    </lineage>
</organism>
<comment type="caution">
    <text evidence="3">The sequence shown here is derived from an EMBL/GenBank/DDBJ whole genome shotgun (WGS) entry which is preliminary data.</text>
</comment>
<reference evidence="3 4" key="1">
    <citation type="submission" date="2018-08" db="EMBL/GenBank/DDBJ databases">
        <title>A genome reference for cultivated species of the human gut microbiota.</title>
        <authorList>
            <person name="Zou Y."/>
            <person name="Xue W."/>
            <person name="Luo G."/>
        </authorList>
    </citation>
    <scope>NUCLEOTIDE SEQUENCE [LARGE SCALE GENOMIC DNA]</scope>
    <source>
        <strain evidence="3 4">AM43-11</strain>
    </source>
</reference>
<evidence type="ECO:0000256" key="1">
    <source>
        <dbReference type="SAM" id="Phobius"/>
    </source>
</evidence>
<evidence type="ECO:0000259" key="2">
    <source>
        <dbReference type="PROSITE" id="PS50006"/>
    </source>
</evidence>
<dbReference type="EMBL" id="QSFP01000038">
    <property type="protein sequence ID" value="RHA62014.1"/>
    <property type="molecule type" value="Genomic_DNA"/>
</dbReference>
<protein>
    <submittedName>
        <fullName evidence="3">FHA domain-containing protein</fullName>
    </submittedName>
</protein>
<proteinExistence type="predicted"/>
<name>A0A3R6DCD8_9FIRM</name>
<gene>
    <name evidence="3" type="ORF">DW927_18965</name>
</gene>
<dbReference type="Gene3D" id="2.60.200.20">
    <property type="match status" value="1"/>
</dbReference>